<accession>A0A242C5M2</accession>
<dbReference type="InterPro" id="IPR000551">
    <property type="entry name" value="MerR-type_HTH_dom"/>
</dbReference>
<keyword evidence="1" id="KW-0238">DNA-binding</keyword>
<dbReference type="CDD" id="cd01109">
    <property type="entry name" value="HTH_YyaN"/>
    <property type="match status" value="1"/>
</dbReference>
<evidence type="ECO:0000313" key="3">
    <source>
        <dbReference type="EMBL" id="MEI5992799.1"/>
    </source>
</evidence>
<dbReference type="GO" id="GO:0003677">
    <property type="term" value="F:DNA binding"/>
    <property type="evidence" value="ECO:0007669"/>
    <property type="project" value="UniProtKB-KW"/>
</dbReference>
<evidence type="ECO:0000313" key="5">
    <source>
        <dbReference type="Proteomes" id="UP000195139"/>
    </source>
</evidence>
<reference evidence="3 5" key="2">
    <citation type="submission" date="2018-07" db="EMBL/GenBank/DDBJ databases">
        <title>The Genome Sequence of Enterococcus sp. DIV0659b.</title>
        <authorList>
            <consortium name="The Broad Institute Genomics Platform"/>
            <consortium name="The Broad Institute Genomic Center for Infectious Diseases"/>
            <person name="Earl A."/>
            <person name="Manson A."/>
            <person name="Schwartman J."/>
            <person name="Gilmore M."/>
            <person name="Abouelleil A."/>
            <person name="Cao P."/>
            <person name="Chapman S."/>
            <person name="Cusick C."/>
            <person name="Shea T."/>
            <person name="Young S."/>
            <person name="Neafsey D."/>
            <person name="Nusbaum C."/>
            <person name="Birren B."/>
        </authorList>
    </citation>
    <scope>NUCLEOTIDE SEQUENCE [LARGE SCALE GENOMIC DNA]</scope>
    <source>
        <strain evidence="3 5">4G2_DIV0659</strain>
    </source>
</reference>
<evidence type="ECO:0000313" key="4">
    <source>
        <dbReference type="EMBL" id="OTO05449.1"/>
    </source>
</evidence>
<dbReference type="OrthoDB" id="9811174at2"/>
<proteinExistence type="predicted"/>
<comment type="caution">
    <text evidence="4">The sequence shown here is derived from an EMBL/GenBank/DDBJ whole genome shotgun (WGS) entry which is preliminary data.</text>
</comment>
<dbReference type="SUPFAM" id="SSF46955">
    <property type="entry name" value="Putative DNA-binding domain"/>
    <property type="match status" value="1"/>
</dbReference>
<dbReference type="InterPro" id="IPR009061">
    <property type="entry name" value="DNA-bd_dom_put_sf"/>
</dbReference>
<dbReference type="InterPro" id="IPR047057">
    <property type="entry name" value="MerR_fam"/>
</dbReference>
<name>A0A242C5M2_9ENTE</name>
<protein>
    <recommendedName>
        <fullName evidence="2">HTH merR-type domain-containing protein</fullName>
    </recommendedName>
</protein>
<reference evidence="4" key="1">
    <citation type="submission" date="2017-05" db="EMBL/GenBank/DDBJ databases">
        <title>The Genome Sequence of Enterococcus sp. 4G2_DIV0659.</title>
        <authorList>
            <consortium name="The Broad Institute Genomics Platform"/>
            <consortium name="The Broad Institute Genomic Center for Infectious Diseases"/>
            <person name="Earl A."/>
            <person name="Manson A."/>
            <person name="Schwartman J."/>
            <person name="Gilmore M."/>
            <person name="Abouelleil A."/>
            <person name="Cao P."/>
            <person name="Chapman S."/>
            <person name="Cusick C."/>
            <person name="Shea T."/>
            <person name="Young S."/>
            <person name="Neafsey D."/>
            <person name="Nusbaum C."/>
            <person name="Birren B."/>
        </authorList>
    </citation>
    <scope>NUCLEOTIDE SEQUENCE [LARGE SCALE GENOMIC DNA]</scope>
    <source>
        <strain evidence="4">4G2_DIV0659</strain>
    </source>
</reference>
<dbReference type="STRING" id="1834181.A5880_002622"/>
<dbReference type="PANTHER" id="PTHR30204:SF83">
    <property type="entry name" value="TRANSCRIPTIONAL REGULATOR, MERR FAMILY"/>
    <property type="match status" value="1"/>
</dbReference>
<dbReference type="Pfam" id="PF13411">
    <property type="entry name" value="MerR_1"/>
    <property type="match status" value="1"/>
</dbReference>
<evidence type="ECO:0000256" key="1">
    <source>
        <dbReference type="ARBA" id="ARBA00023125"/>
    </source>
</evidence>
<dbReference type="PROSITE" id="PS50937">
    <property type="entry name" value="HTH_MERR_2"/>
    <property type="match status" value="1"/>
</dbReference>
<dbReference type="PRINTS" id="PR00040">
    <property type="entry name" value="HTHMERR"/>
</dbReference>
<dbReference type="PROSITE" id="PS00552">
    <property type="entry name" value="HTH_MERR_1"/>
    <property type="match status" value="1"/>
</dbReference>
<dbReference type="Proteomes" id="UP000195139">
    <property type="component" value="Unassembled WGS sequence"/>
</dbReference>
<feature type="domain" description="HTH merR-type" evidence="2">
    <location>
        <begin position="1"/>
        <end position="70"/>
    </location>
</feature>
<dbReference type="EMBL" id="NGLE02000001">
    <property type="protein sequence ID" value="MEI5992799.1"/>
    <property type="molecule type" value="Genomic_DNA"/>
</dbReference>
<dbReference type="GO" id="GO:0003700">
    <property type="term" value="F:DNA-binding transcription factor activity"/>
    <property type="evidence" value="ECO:0007669"/>
    <property type="project" value="InterPro"/>
</dbReference>
<organism evidence="4">
    <name type="scientific">Candidatus Enterococcus mansonii</name>
    <dbReference type="NCBI Taxonomy" id="1834181"/>
    <lineage>
        <taxon>Bacteria</taxon>
        <taxon>Bacillati</taxon>
        <taxon>Bacillota</taxon>
        <taxon>Bacilli</taxon>
        <taxon>Lactobacillales</taxon>
        <taxon>Enterococcaceae</taxon>
        <taxon>Enterococcus</taxon>
    </lineage>
</organism>
<dbReference type="EMBL" id="NGLE01000004">
    <property type="protein sequence ID" value="OTO05449.1"/>
    <property type="molecule type" value="Genomic_DNA"/>
</dbReference>
<dbReference type="PANTHER" id="PTHR30204">
    <property type="entry name" value="REDOX-CYCLING DRUG-SENSING TRANSCRIPTIONAL ACTIVATOR SOXR"/>
    <property type="match status" value="1"/>
</dbReference>
<keyword evidence="5" id="KW-1185">Reference proteome</keyword>
<dbReference type="AlphaFoldDB" id="A0A242C5M2"/>
<gene>
    <name evidence="3" type="ORF">A5880_000338</name>
    <name evidence="4" type="ORF">A5880_002622</name>
</gene>
<dbReference type="Gene3D" id="1.10.1660.10">
    <property type="match status" value="1"/>
</dbReference>
<dbReference type="RefSeq" id="WP_086331489.1">
    <property type="nucleotide sequence ID" value="NZ_NGLE02000001.1"/>
</dbReference>
<sequence>MSYSISEFSKRTGISQHTLRYYEKEGLIEPKRDQYNYRVFEEEDFDWAIFVGKLKNTGIPLKDIKRYTQLRKIGDSTIRERKELLLIHRLKILEEYEKAKEHLKLLDDKIALYYQMEKEYKNNPSKN</sequence>
<evidence type="ECO:0000259" key="2">
    <source>
        <dbReference type="PROSITE" id="PS50937"/>
    </source>
</evidence>
<dbReference type="SMART" id="SM00422">
    <property type="entry name" value="HTH_MERR"/>
    <property type="match status" value="1"/>
</dbReference>